<dbReference type="GO" id="GO:0005506">
    <property type="term" value="F:iron ion binding"/>
    <property type="evidence" value="ECO:0007669"/>
    <property type="project" value="InterPro"/>
</dbReference>
<keyword evidence="6" id="KW-0408">Iron</keyword>
<evidence type="ECO:0000256" key="5">
    <source>
        <dbReference type="ARBA" id="ARBA00023002"/>
    </source>
</evidence>
<evidence type="ECO:0000256" key="1">
    <source>
        <dbReference type="ARBA" id="ARBA00001971"/>
    </source>
</evidence>
<dbReference type="GO" id="GO:0016705">
    <property type="term" value="F:oxidoreductase activity, acting on paired donors, with incorporation or reduction of molecular oxygen"/>
    <property type="evidence" value="ECO:0007669"/>
    <property type="project" value="InterPro"/>
</dbReference>
<reference evidence="8" key="1">
    <citation type="journal article" date="2013" name="Pestic. Biochem. Physiol.">
        <title>Identification of cytochrome P450 monooxygenase genes and their expression profiles in cyhalothrin-treated Colorado potato beetle, Leptinotarsa decemlineata.</title>
        <authorList>
            <person name="Wan P.J."/>
            <person name="Shi X.Q."/>
            <person name="Kong Y."/>
            <person name="Zhou L.T."/>
            <person name="Guo W.C."/>
            <person name="Ahmat T."/>
            <person name="Li G.Q."/>
        </authorList>
    </citation>
    <scope>NUCLEOTIDE SEQUENCE</scope>
</reference>
<dbReference type="OrthoDB" id="1470350at2759"/>
<dbReference type="Gene3D" id="1.10.630.10">
    <property type="entry name" value="Cytochrome P450"/>
    <property type="match status" value="1"/>
</dbReference>
<dbReference type="Pfam" id="PF00067">
    <property type="entry name" value="p450"/>
    <property type="match status" value="1"/>
</dbReference>
<evidence type="ECO:0000256" key="3">
    <source>
        <dbReference type="ARBA" id="ARBA00022617"/>
    </source>
</evidence>
<comment type="cofactor">
    <cofactor evidence="1">
        <name>heme</name>
        <dbReference type="ChEBI" id="CHEBI:30413"/>
    </cofactor>
</comment>
<evidence type="ECO:0000256" key="7">
    <source>
        <dbReference type="ARBA" id="ARBA00023033"/>
    </source>
</evidence>
<protein>
    <submittedName>
        <fullName evidence="8">Cytochrome P450 4cw1</fullName>
    </submittedName>
</protein>
<dbReference type="PRINTS" id="PR00464">
    <property type="entry name" value="EP450II"/>
</dbReference>
<keyword evidence="3" id="KW-0349">Heme</keyword>
<feature type="non-terminal residue" evidence="8">
    <location>
        <position position="179"/>
    </location>
</feature>
<evidence type="ECO:0000256" key="4">
    <source>
        <dbReference type="ARBA" id="ARBA00022723"/>
    </source>
</evidence>
<evidence type="ECO:0000256" key="6">
    <source>
        <dbReference type="ARBA" id="ARBA00023004"/>
    </source>
</evidence>
<dbReference type="PANTHER" id="PTHR24291:SF187">
    <property type="entry name" value="CYTOCHROME P450 4AE1-RELATED"/>
    <property type="match status" value="1"/>
</dbReference>
<organism evidence="8">
    <name type="scientific">Leptinotarsa decemlineata</name>
    <name type="common">Colorado potato beetle</name>
    <name type="synonym">Doryphora decemlineata</name>
    <dbReference type="NCBI Taxonomy" id="7539"/>
    <lineage>
        <taxon>Eukaryota</taxon>
        <taxon>Metazoa</taxon>
        <taxon>Ecdysozoa</taxon>
        <taxon>Arthropoda</taxon>
        <taxon>Hexapoda</taxon>
        <taxon>Insecta</taxon>
        <taxon>Pterygota</taxon>
        <taxon>Neoptera</taxon>
        <taxon>Endopterygota</taxon>
        <taxon>Coleoptera</taxon>
        <taxon>Polyphaga</taxon>
        <taxon>Cucujiformia</taxon>
        <taxon>Chrysomeloidea</taxon>
        <taxon>Chrysomelidae</taxon>
        <taxon>Chrysomelinae</taxon>
        <taxon>Doryphorini</taxon>
        <taxon>Leptinotarsa</taxon>
    </lineage>
</organism>
<dbReference type="PANTHER" id="PTHR24291">
    <property type="entry name" value="CYTOCHROME P450 FAMILY 4"/>
    <property type="match status" value="1"/>
</dbReference>
<evidence type="ECO:0000313" key="8">
    <source>
        <dbReference type="EMBL" id="AGT57867.1"/>
    </source>
</evidence>
<dbReference type="InterPro" id="IPR002402">
    <property type="entry name" value="Cyt_P450_E_grp-II"/>
</dbReference>
<evidence type="ECO:0000256" key="2">
    <source>
        <dbReference type="ARBA" id="ARBA00010617"/>
    </source>
</evidence>
<dbReference type="GO" id="GO:0020037">
    <property type="term" value="F:heme binding"/>
    <property type="evidence" value="ECO:0007669"/>
    <property type="project" value="InterPro"/>
</dbReference>
<dbReference type="InterPro" id="IPR001128">
    <property type="entry name" value="Cyt_P450"/>
</dbReference>
<dbReference type="InterPro" id="IPR036396">
    <property type="entry name" value="Cyt_P450_sf"/>
</dbReference>
<proteinExistence type="evidence at transcript level"/>
<dbReference type="AlphaFoldDB" id="V5K571"/>
<name>V5K571_LEPDE</name>
<keyword evidence="4" id="KW-0479">Metal-binding</keyword>
<comment type="similarity">
    <text evidence="2">Belongs to the cytochrome P450 family.</text>
</comment>
<accession>V5K571</accession>
<sequence length="179" mass="20823">FKMYLGSTLHVVTTDATFLEDLLRSNVHITKSHIYDMTRPWIGDGLLNSVGMKWKQRRKMLTPSVHFSVVSSYLPIFKRSAEILVQRIYKQLETESFIDIHPFVPTFTLDIAGATSFGYDFGSQEGRNHDFLKAVENFTKTLWIRNFSVWQRSYTLFKLFSSKYAAFKKDLDIIIGLSY</sequence>
<gene>
    <name evidence="8" type="primary">Cyp4cw1</name>
</gene>
<feature type="non-terminal residue" evidence="8">
    <location>
        <position position="1"/>
    </location>
</feature>
<dbReference type="SUPFAM" id="SSF48264">
    <property type="entry name" value="Cytochrome P450"/>
    <property type="match status" value="1"/>
</dbReference>
<keyword evidence="5" id="KW-0560">Oxidoreductase</keyword>
<keyword evidence="7" id="KW-0503">Monooxygenase</keyword>
<dbReference type="EMBL" id="KF044295">
    <property type="protein sequence ID" value="AGT57867.1"/>
    <property type="molecule type" value="mRNA"/>
</dbReference>
<dbReference type="GO" id="GO:0004497">
    <property type="term" value="F:monooxygenase activity"/>
    <property type="evidence" value="ECO:0007669"/>
    <property type="project" value="UniProtKB-KW"/>
</dbReference>
<dbReference type="InterPro" id="IPR050196">
    <property type="entry name" value="Cytochrome_P450_Monoox"/>
</dbReference>
<reference evidence="8" key="2">
    <citation type="submission" date="2013-05" db="EMBL/GenBank/DDBJ databases">
        <authorList>
            <person name="Wan P.-J."/>
        </authorList>
    </citation>
    <scope>NUCLEOTIDE SEQUENCE</scope>
</reference>